<protein>
    <recommendedName>
        <fullName evidence="6">DUF4210 domain-containing protein</fullName>
    </recommendedName>
</protein>
<reference evidence="4 5" key="1">
    <citation type="journal article" date="2023" name="PLoS ONE">
        <title>Cytospora paraplurivora sp. nov. isolated from orchards with fruit tree decline syndrome in Ontario, Canada.</title>
        <authorList>
            <person name="Ilyukhin E."/>
            <person name="Nguyen H.D.T."/>
            <person name="Castle A.J."/>
            <person name="Ellouze W."/>
        </authorList>
    </citation>
    <scope>NUCLEOTIDE SEQUENCE [LARGE SCALE GENOMIC DNA]</scope>
    <source>
        <strain evidence="4 5">FDS-564</strain>
    </source>
</reference>
<feature type="region of interest" description="Disordered" evidence="1">
    <location>
        <begin position="206"/>
        <end position="300"/>
    </location>
</feature>
<dbReference type="InterPro" id="IPR051506">
    <property type="entry name" value="ATOS_Transcription_Regulators"/>
</dbReference>
<dbReference type="InterPro" id="IPR025261">
    <property type="entry name" value="Atos-like_cons_dom"/>
</dbReference>
<dbReference type="Proteomes" id="UP001320245">
    <property type="component" value="Unassembled WGS sequence"/>
</dbReference>
<sequence>MPIFQETLDQDDVRVPPPDAAEVKAEIKAETTSEPSLIHGLKGFSSQSHTGSLSRRCSEESIRTELCDGPIPDSPPKPISPAPDLSVDAPNDRTELIERLKRGESPAWNPKRHLEFLFRRNSREQSTSQRPKSSDSPSLTSDPHAKETVGADGREAGDAERIRQGLAIERPRSALHSGDFTHNTSAPHYAHVTLPFPAVFYSYASTSHGRSGNDDGPSPYVGQIDLENGLPNPEDVAAARRKSRHGAASTRQPQRDGDDDVEMPDLDLRGEVFDVNVRKAAKQKRRSHSPKAPPGGSYRIPEKGQIQIIIKNQNKTAVKLFLVPYDLEGMEPGTKTFIRQRIYTAGGPIVENVPGTGNDKPALRYLVHLHICCPARGRYYLYKSIRVVFANRVPDGKEKLRNEITVPEPKFTPYKPIRVMHHFATQQTSGPGASLAAEKAFRRRSSGFSFGHQLPPFDPNEPMPSLPQLRARASSAQDRGMSLGRPIGSVMAGGQILAPTPVHIPALSFAKGEVGGYVRNGANDAGAGGSAAAEGLLSLRLKSMGMHNVGPQETDKHDEEMGI</sequence>
<evidence type="ECO:0008006" key="6">
    <source>
        <dbReference type="Google" id="ProtNLM"/>
    </source>
</evidence>
<gene>
    <name evidence="4" type="ORF">SLS53_004267</name>
</gene>
<evidence type="ECO:0000259" key="2">
    <source>
        <dbReference type="Pfam" id="PF13889"/>
    </source>
</evidence>
<dbReference type="InterPro" id="IPR033473">
    <property type="entry name" value="Atos-like_C"/>
</dbReference>
<dbReference type="PANTHER" id="PTHR13199:SF11">
    <property type="entry name" value="PROTEIN ATOSSA"/>
    <property type="match status" value="1"/>
</dbReference>
<feature type="compositionally biased region" description="Basic residues" evidence="1">
    <location>
        <begin position="279"/>
        <end position="289"/>
    </location>
</feature>
<feature type="domain" description="Atos-like C-terminal" evidence="2">
    <location>
        <begin position="362"/>
        <end position="414"/>
    </location>
</feature>
<dbReference type="AlphaFoldDB" id="A0AAN9U8K5"/>
<dbReference type="Pfam" id="PF13915">
    <property type="entry name" value="DUF4210"/>
    <property type="match status" value="1"/>
</dbReference>
<keyword evidence="5" id="KW-1185">Reference proteome</keyword>
<feature type="region of interest" description="Disordered" evidence="1">
    <location>
        <begin position="29"/>
        <end position="104"/>
    </location>
</feature>
<feature type="compositionally biased region" description="Basic and acidic residues" evidence="1">
    <location>
        <begin position="143"/>
        <end position="160"/>
    </location>
</feature>
<accession>A0AAN9U8K5</accession>
<comment type="caution">
    <text evidence="4">The sequence shown here is derived from an EMBL/GenBank/DDBJ whole genome shotgun (WGS) entry which is preliminary data.</text>
</comment>
<dbReference type="PANTHER" id="PTHR13199">
    <property type="entry name" value="GH03947P"/>
    <property type="match status" value="1"/>
</dbReference>
<evidence type="ECO:0000256" key="1">
    <source>
        <dbReference type="SAM" id="MobiDB-lite"/>
    </source>
</evidence>
<feature type="compositionally biased region" description="Polar residues" evidence="1">
    <location>
        <begin position="124"/>
        <end position="141"/>
    </location>
</feature>
<proteinExistence type="predicted"/>
<evidence type="ECO:0000259" key="3">
    <source>
        <dbReference type="Pfam" id="PF13915"/>
    </source>
</evidence>
<feature type="region of interest" description="Disordered" evidence="1">
    <location>
        <begin position="118"/>
        <end position="160"/>
    </location>
</feature>
<dbReference type="EMBL" id="JAJSPL020000014">
    <property type="protein sequence ID" value="KAK7743182.1"/>
    <property type="molecule type" value="Genomic_DNA"/>
</dbReference>
<evidence type="ECO:0000313" key="4">
    <source>
        <dbReference type="EMBL" id="KAK7743182.1"/>
    </source>
</evidence>
<name>A0AAN9U8K5_9PEZI</name>
<feature type="domain" description="Atos-like conserved" evidence="3">
    <location>
        <begin position="182"/>
        <end position="221"/>
    </location>
</feature>
<dbReference type="Pfam" id="PF13889">
    <property type="entry name" value="Chromosome_seg"/>
    <property type="match status" value="1"/>
</dbReference>
<evidence type="ECO:0000313" key="5">
    <source>
        <dbReference type="Proteomes" id="UP001320245"/>
    </source>
</evidence>
<feature type="compositionally biased region" description="Basic and acidic residues" evidence="1">
    <location>
        <begin position="56"/>
        <end position="66"/>
    </location>
</feature>
<feature type="compositionally biased region" description="Pro residues" evidence="1">
    <location>
        <begin position="72"/>
        <end position="81"/>
    </location>
</feature>
<organism evidence="4 5">
    <name type="scientific">Cytospora paraplurivora</name>
    <dbReference type="NCBI Taxonomy" id="2898453"/>
    <lineage>
        <taxon>Eukaryota</taxon>
        <taxon>Fungi</taxon>
        <taxon>Dikarya</taxon>
        <taxon>Ascomycota</taxon>
        <taxon>Pezizomycotina</taxon>
        <taxon>Sordariomycetes</taxon>
        <taxon>Sordariomycetidae</taxon>
        <taxon>Diaporthales</taxon>
        <taxon>Cytosporaceae</taxon>
        <taxon>Cytospora</taxon>
    </lineage>
</organism>
<feature type="compositionally biased region" description="Basic and acidic residues" evidence="1">
    <location>
        <begin position="90"/>
        <end position="104"/>
    </location>
</feature>
<feature type="compositionally biased region" description="Polar residues" evidence="1">
    <location>
        <begin position="44"/>
        <end position="55"/>
    </location>
</feature>